<dbReference type="AlphaFoldDB" id="A0A3N0X750"/>
<keyword evidence="2" id="KW-0812">Transmembrane</keyword>
<feature type="coiled-coil region" evidence="1">
    <location>
        <begin position="130"/>
        <end position="157"/>
    </location>
</feature>
<keyword evidence="1" id="KW-0175">Coiled coil</keyword>
<evidence type="ECO:0000313" key="4">
    <source>
        <dbReference type="EMBL" id="ROI13140.1"/>
    </source>
</evidence>
<feature type="transmembrane region" description="Helical" evidence="2">
    <location>
        <begin position="80"/>
        <end position="100"/>
    </location>
</feature>
<keyword evidence="2" id="KW-0472">Membrane</keyword>
<feature type="transmembrane region" description="Helical" evidence="2">
    <location>
        <begin position="47"/>
        <end position="68"/>
    </location>
</feature>
<dbReference type="Pfam" id="PF07863">
    <property type="entry name" value="CtnDOT_TraJ"/>
    <property type="match status" value="1"/>
</dbReference>
<dbReference type="Proteomes" id="UP000267623">
    <property type="component" value="Unassembled WGS sequence"/>
</dbReference>
<reference evidence="5" key="2">
    <citation type="submission" date="2018-11" db="EMBL/GenBank/DDBJ databases">
        <title>Proposal to divide the Flavobacteriaceae and reorganize its genera based on Amino Acid Identity values calculated from whole genome sequences.</title>
        <authorList>
            <person name="Nicholson A.C."/>
            <person name="Gulvik C.A."/>
            <person name="Whitney A.M."/>
            <person name="Humrighouse B.W."/>
            <person name="Bell M."/>
            <person name="Holmes B."/>
            <person name="Steigerwalt A."/>
            <person name="Villarma A."/>
            <person name="Sheth M."/>
            <person name="Batra D."/>
            <person name="Pryor J."/>
            <person name="Bernardet J.-F."/>
            <person name="Hugo C."/>
            <person name="Kampfer P."/>
            <person name="Newman J."/>
            <person name="Mcquiston J."/>
        </authorList>
    </citation>
    <scope>NUCLEOTIDE SEQUENCE [LARGE SCALE GENOMIC DNA]</scope>
    <source>
        <strain evidence="5">DSM 22165</strain>
    </source>
</reference>
<sequence>MGIAQTNDNVNSLLQFLKGDGAFERWYMEVFTQLDTDIQSNAIAASMLGRTIGGLGALMYLGYLGFQMQEGARPWEVTPMIRPIIIGMILLHWVSFYQMIQYPLQKLAQPSKDIFLSIENQANDIRVKRFEKQTQLLEFLIKQKAEEEAKQKELQINEDKGFGDRIIEGMSQLFTPIQEWMIRMDFQFQKLISEVLEAVSLTILRVCTYFIFFIQKIWSYVLIVLGPVAVGLSLIPGFESSFQNWVAKFININLYTFVSYTIINIGQQLIISGYQLEIERYDLLLNNGTVTDLNMLAAYISNNGMIHTVLFPCVAYIVTGIGVLMTPTIADSIVSAGGAGIMTKGKSAAAKVISVGKTAAASAATGGKAIAVSAAKSAGEMGKSIKALR</sequence>
<feature type="domain" description="Conjugative transposon TraJ C-terminal" evidence="3">
    <location>
        <begin position="48"/>
        <end position="384"/>
    </location>
</feature>
<evidence type="ECO:0000313" key="5">
    <source>
        <dbReference type="Proteomes" id="UP000267623"/>
    </source>
</evidence>
<evidence type="ECO:0000256" key="1">
    <source>
        <dbReference type="SAM" id="Coils"/>
    </source>
</evidence>
<gene>
    <name evidence="4" type="ORF">EGH73_09875</name>
</gene>
<dbReference type="InterPro" id="IPR012424">
    <property type="entry name" value="Conjugative_transposon_TraJ_C"/>
</dbReference>
<dbReference type="GO" id="GO:0016020">
    <property type="term" value="C:membrane"/>
    <property type="evidence" value="ECO:0007669"/>
    <property type="project" value="UniProtKB-SubCell"/>
</dbReference>
<feature type="transmembrane region" description="Helical" evidence="2">
    <location>
        <begin position="250"/>
        <end position="271"/>
    </location>
</feature>
<organism evidence="4 5">
    <name type="scientific">Epilithonimonas hominis</name>
    <dbReference type="NCBI Taxonomy" id="420404"/>
    <lineage>
        <taxon>Bacteria</taxon>
        <taxon>Pseudomonadati</taxon>
        <taxon>Bacteroidota</taxon>
        <taxon>Flavobacteriia</taxon>
        <taxon>Flavobacteriales</taxon>
        <taxon>Weeksellaceae</taxon>
        <taxon>Chryseobacterium group</taxon>
        <taxon>Epilithonimonas</taxon>
    </lineage>
</organism>
<feature type="transmembrane region" description="Helical" evidence="2">
    <location>
        <begin position="305"/>
        <end position="325"/>
    </location>
</feature>
<evidence type="ECO:0000256" key="2">
    <source>
        <dbReference type="SAM" id="Phobius"/>
    </source>
</evidence>
<accession>A0A3N0X750</accession>
<dbReference type="GO" id="GO:0030255">
    <property type="term" value="P:protein secretion by the type IV secretion system"/>
    <property type="evidence" value="ECO:0007669"/>
    <property type="project" value="InterPro"/>
</dbReference>
<name>A0A3N0X750_9FLAO</name>
<dbReference type="EMBL" id="RJTU01000062">
    <property type="protein sequence ID" value="ROI13140.1"/>
    <property type="molecule type" value="Genomic_DNA"/>
</dbReference>
<evidence type="ECO:0000259" key="3">
    <source>
        <dbReference type="Pfam" id="PF07863"/>
    </source>
</evidence>
<proteinExistence type="predicted"/>
<protein>
    <recommendedName>
        <fullName evidence="3">Conjugative transposon TraJ C-terminal domain-containing protein</fullName>
    </recommendedName>
</protein>
<feature type="transmembrane region" description="Helical" evidence="2">
    <location>
        <begin position="191"/>
        <end position="211"/>
    </location>
</feature>
<keyword evidence="2" id="KW-1133">Transmembrane helix</keyword>
<feature type="transmembrane region" description="Helical" evidence="2">
    <location>
        <begin position="217"/>
        <end position="238"/>
    </location>
</feature>
<reference evidence="5" key="1">
    <citation type="submission" date="2018-11" db="EMBL/GenBank/DDBJ databases">
        <title>Proposal to divide the Flavobacteriaceae and reorganize its genera based on Amino Acid Identity values calculated from whole genome sequences.</title>
        <authorList>
            <person name="Nicholson A.C."/>
            <person name="Gulvik C.A."/>
            <person name="Whitney A.M."/>
            <person name="Humrighouse B.W."/>
            <person name="Bell M."/>
            <person name="Holmes B."/>
            <person name="Steigerwalt A."/>
            <person name="Villarma A."/>
            <person name="Sheth M."/>
            <person name="Batra D."/>
            <person name="Pryor J."/>
            <person name="Bernardet J.-F."/>
            <person name="Hugo C."/>
            <person name="Kampfer P."/>
            <person name="Newman J."/>
            <person name="Mcquiston J.R."/>
        </authorList>
    </citation>
    <scope>NUCLEOTIDE SEQUENCE [LARGE SCALE GENOMIC DNA]</scope>
    <source>
        <strain evidence="5">DSM 22165</strain>
    </source>
</reference>
<comment type="caution">
    <text evidence="4">The sequence shown here is derived from an EMBL/GenBank/DDBJ whole genome shotgun (WGS) entry which is preliminary data.</text>
</comment>